<dbReference type="Proteomes" id="UP000839639">
    <property type="component" value="Unassembled WGS sequence"/>
</dbReference>
<proteinExistence type="predicted"/>
<organism evidence="1">
    <name type="scientific">Salmonella enterica subsp. enterica serovar Lattenkamp</name>
    <dbReference type="NCBI Taxonomy" id="2564671"/>
    <lineage>
        <taxon>Bacteria</taxon>
        <taxon>Pseudomonadati</taxon>
        <taxon>Pseudomonadota</taxon>
        <taxon>Gammaproteobacteria</taxon>
        <taxon>Enterobacterales</taxon>
        <taxon>Enterobacteriaceae</taxon>
        <taxon>Salmonella</taxon>
    </lineage>
</organism>
<reference evidence="1" key="1">
    <citation type="submission" date="2018-06" db="EMBL/GenBank/DDBJ databases">
        <authorList>
            <person name="Ashton P.M."/>
            <person name="Dallman T."/>
            <person name="Nair S."/>
            <person name="De Pinna E."/>
            <person name="Peters T."/>
            <person name="Grant K."/>
        </authorList>
    </citation>
    <scope>NUCLEOTIDE SEQUENCE [LARGE SCALE GENOMIC DNA]</scope>
    <source>
        <strain evidence="1">149361</strain>
    </source>
</reference>
<accession>A0A5W2M0Y2</accession>
<name>A0A5W2M0Y2_SALET</name>
<protein>
    <recommendedName>
        <fullName evidence="2">Ash family protein</fullName>
    </recommendedName>
</protein>
<gene>
    <name evidence="1" type="ORF">DPK62_25665</name>
</gene>
<evidence type="ECO:0008006" key="2">
    <source>
        <dbReference type="Google" id="ProtNLM"/>
    </source>
</evidence>
<sequence length="209" mass="22403">MKVASLLTYKNRLPQSALMGYISPAPHKTGAGIGTPQINKAHNRASGFFTCDASPQLFRIMAGRMGALSGAPGSLLTGCSNPVRLATQSLEPLDGELSQLINKGYPSWQTVNHASATPAPTFSASTHKQKSPTSSTVLIRWHTSFAPNYLTCLATACRYGCLPSWTTSPTISATFSDCLTNQRAPRNAPLMRPCSPGAFVHPVNREVWL</sequence>
<evidence type="ECO:0000313" key="1">
    <source>
        <dbReference type="EMBL" id="EBW4471883.1"/>
    </source>
</evidence>
<dbReference type="EMBL" id="AAHIJD010000089">
    <property type="protein sequence ID" value="EBW4471883.1"/>
    <property type="molecule type" value="Genomic_DNA"/>
</dbReference>
<comment type="caution">
    <text evidence="1">The sequence shown here is derived from an EMBL/GenBank/DDBJ whole genome shotgun (WGS) entry which is preliminary data.</text>
</comment>
<dbReference type="AlphaFoldDB" id="A0A5W2M0Y2"/>